<evidence type="ECO:0000313" key="3">
    <source>
        <dbReference type="EMBL" id="GGA14631.1"/>
    </source>
</evidence>
<keyword evidence="4" id="KW-1185">Reference proteome</keyword>
<name>A0A8J2XL25_9MICO</name>
<dbReference type="Pfam" id="PF02517">
    <property type="entry name" value="Rce1-like"/>
    <property type="match status" value="1"/>
</dbReference>
<evidence type="ECO:0000313" key="4">
    <source>
        <dbReference type="Proteomes" id="UP000616114"/>
    </source>
</evidence>
<feature type="transmembrane region" description="Helical" evidence="1">
    <location>
        <begin position="242"/>
        <end position="261"/>
    </location>
</feature>
<feature type="domain" description="CAAX prenyl protease 2/Lysostaphin resistance protein A-like" evidence="2">
    <location>
        <begin position="165"/>
        <end position="253"/>
    </location>
</feature>
<dbReference type="EMBL" id="BMFY01000006">
    <property type="protein sequence ID" value="GGA14631.1"/>
    <property type="molecule type" value="Genomic_DNA"/>
</dbReference>
<dbReference type="GO" id="GO:0004175">
    <property type="term" value="F:endopeptidase activity"/>
    <property type="evidence" value="ECO:0007669"/>
    <property type="project" value="UniProtKB-ARBA"/>
</dbReference>
<accession>A0A8J2XL25</accession>
<gene>
    <name evidence="3" type="ORF">GCM10011333_16950</name>
</gene>
<evidence type="ECO:0000256" key="1">
    <source>
        <dbReference type="SAM" id="Phobius"/>
    </source>
</evidence>
<keyword evidence="1" id="KW-0472">Membrane</keyword>
<feature type="transmembrane region" description="Helical" evidence="1">
    <location>
        <begin position="166"/>
        <end position="188"/>
    </location>
</feature>
<dbReference type="AlphaFoldDB" id="A0A8J2XL25"/>
<protein>
    <recommendedName>
        <fullName evidence="2">CAAX prenyl protease 2/Lysostaphin resistance protein A-like domain-containing protein</fullName>
    </recommendedName>
</protein>
<feature type="transmembrane region" description="Helical" evidence="1">
    <location>
        <begin position="38"/>
        <end position="54"/>
    </location>
</feature>
<sequence>MTSTRTQQDSRTRLDWGVVPALLICASAVLLFGLENDWGYLPLVAGIGLGFLHSRLLGRDLFLIGLALGIISTISLKADISWSNMFVMGSVLALAVAVPYALNRGVFKDRTIVFPLRRGQPWSAMEKWWLVIVVVLAWLILPYYFITSGVYTNWPAVETPSEMTRLFIGVNAVGIWDELFFICTVFALFRRHFPFWVANVLQSIVFVSFLWELGYQAWGPALTIPFALVQAWIFAKTKSLTYVICVHLLFDLFVFLTIVHAHHGTIPIFWH</sequence>
<feature type="transmembrane region" description="Helical" evidence="1">
    <location>
        <begin position="12"/>
        <end position="32"/>
    </location>
</feature>
<organism evidence="3 4">
    <name type="scientific">Sediminivirga luteola</name>
    <dbReference type="NCBI Taxonomy" id="1774748"/>
    <lineage>
        <taxon>Bacteria</taxon>
        <taxon>Bacillati</taxon>
        <taxon>Actinomycetota</taxon>
        <taxon>Actinomycetes</taxon>
        <taxon>Micrococcales</taxon>
        <taxon>Brevibacteriaceae</taxon>
        <taxon>Sediminivirga</taxon>
    </lineage>
</organism>
<reference evidence="3" key="1">
    <citation type="journal article" date="2014" name="Int. J. Syst. Evol. Microbiol.">
        <title>Complete genome sequence of Corynebacterium casei LMG S-19264T (=DSM 44701T), isolated from a smear-ripened cheese.</title>
        <authorList>
            <consortium name="US DOE Joint Genome Institute (JGI-PGF)"/>
            <person name="Walter F."/>
            <person name="Albersmeier A."/>
            <person name="Kalinowski J."/>
            <person name="Ruckert C."/>
        </authorList>
    </citation>
    <scope>NUCLEOTIDE SEQUENCE</scope>
    <source>
        <strain evidence="3">CGMCC 1.12785</strain>
    </source>
</reference>
<feature type="transmembrane region" description="Helical" evidence="1">
    <location>
        <begin position="195"/>
        <end position="211"/>
    </location>
</feature>
<dbReference type="GO" id="GO:0080120">
    <property type="term" value="P:CAAX-box protein maturation"/>
    <property type="evidence" value="ECO:0007669"/>
    <property type="project" value="UniProtKB-ARBA"/>
</dbReference>
<comment type="caution">
    <text evidence="3">The sequence shown here is derived from an EMBL/GenBank/DDBJ whole genome shotgun (WGS) entry which is preliminary data.</text>
</comment>
<reference evidence="3" key="2">
    <citation type="submission" date="2020-09" db="EMBL/GenBank/DDBJ databases">
        <authorList>
            <person name="Sun Q."/>
            <person name="Zhou Y."/>
        </authorList>
    </citation>
    <scope>NUCLEOTIDE SEQUENCE</scope>
    <source>
        <strain evidence="3">CGMCC 1.12785</strain>
    </source>
</reference>
<keyword evidence="1" id="KW-1133">Transmembrane helix</keyword>
<feature type="transmembrane region" description="Helical" evidence="1">
    <location>
        <begin position="86"/>
        <end position="107"/>
    </location>
</feature>
<proteinExistence type="predicted"/>
<dbReference type="Proteomes" id="UP000616114">
    <property type="component" value="Unassembled WGS sequence"/>
</dbReference>
<feature type="transmembrane region" description="Helical" evidence="1">
    <location>
        <begin position="61"/>
        <end position="80"/>
    </location>
</feature>
<evidence type="ECO:0000259" key="2">
    <source>
        <dbReference type="Pfam" id="PF02517"/>
    </source>
</evidence>
<keyword evidence="1" id="KW-0812">Transmembrane</keyword>
<dbReference type="InterPro" id="IPR003675">
    <property type="entry name" value="Rce1/LyrA-like_dom"/>
</dbReference>
<dbReference type="RefSeq" id="WP_188550490.1">
    <property type="nucleotide sequence ID" value="NZ_BMFY01000006.1"/>
</dbReference>
<feature type="transmembrane region" description="Helical" evidence="1">
    <location>
        <begin position="217"/>
        <end position="235"/>
    </location>
</feature>
<feature type="transmembrane region" description="Helical" evidence="1">
    <location>
        <begin position="128"/>
        <end position="146"/>
    </location>
</feature>